<dbReference type="Pfam" id="PF00069">
    <property type="entry name" value="Pkinase"/>
    <property type="match status" value="1"/>
</dbReference>
<dbReference type="GO" id="GO:0016301">
    <property type="term" value="F:kinase activity"/>
    <property type="evidence" value="ECO:0007669"/>
    <property type="project" value="UniProtKB-KW"/>
</dbReference>
<feature type="domain" description="Protein kinase" evidence="7">
    <location>
        <begin position="74"/>
        <end position="332"/>
    </location>
</feature>
<reference evidence="9" key="1">
    <citation type="journal article" date="2019" name="Int. J. Syst. Evol. Microbiol.">
        <title>The Global Catalogue of Microorganisms (GCM) 10K type strain sequencing project: providing services to taxonomists for standard genome sequencing and annotation.</title>
        <authorList>
            <consortium name="The Broad Institute Genomics Platform"/>
            <consortium name="The Broad Institute Genome Sequencing Center for Infectious Disease"/>
            <person name="Wu L."/>
            <person name="Ma J."/>
        </authorList>
    </citation>
    <scope>NUCLEOTIDE SEQUENCE [LARGE SCALE GENOMIC DNA]</scope>
    <source>
        <strain evidence="9">KCTC 42953</strain>
    </source>
</reference>
<evidence type="ECO:0000256" key="6">
    <source>
        <dbReference type="SAM" id="Phobius"/>
    </source>
</evidence>
<dbReference type="Proteomes" id="UP001595533">
    <property type="component" value="Unassembled WGS sequence"/>
</dbReference>
<dbReference type="Gene3D" id="1.10.510.10">
    <property type="entry name" value="Transferase(Phosphotransferase) domain 1"/>
    <property type="match status" value="1"/>
</dbReference>
<proteinExistence type="predicted"/>
<keyword evidence="6" id="KW-0812">Transmembrane</keyword>
<feature type="transmembrane region" description="Helical" evidence="6">
    <location>
        <begin position="341"/>
        <end position="361"/>
    </location>
</feature>
<dbReference type="PANTHER" id="PTHR43289:SF6">
    <property type="entry name" value="SERINE_THREONINE-PROTEIN KINASE NEKL-3"/>
    <property type="match status" value="1"/>
</dbReference>
<evidence type="ECO:0000256" key="5">
    <source>
        <dbReference type="PROSITE-ProRule" id="PRU10141"/>
    </source>
</evidence>
<evidence type="ECO:0000313" key="8">
    <source>
        <dbReference type="EMBL" id="MFC3192821.1"/>
    </source>
</evidence>
<dbReference type="PROSITE" id="PS00107">
    <property type="entry name" value="PROTEIN_KINASE_ATP"/>
    <property type="match status" value="1"/>
</dbReference>
<name>A0ABV7J817_9GAMM</name>
<dbReference type="CDD" id="cd14014">
    <property type="entry name" value="STKc_PknB_like"/>
    <property type="match status" value="1"/>
</dbReference>
<dbReference type="SMART" id="SM00220">
    <property type="entry name" value="S_TKc"/>
    <property type="match status" value="1"/>
</dbReference>
<keyword evidence="1" id="KW-0808">Transferase</keyword>
<dbReference type="InterPro" id="IPR011990">
    <property type="entry name" value="TPR-like_helical_dom_sf"/>
</dbReference>
<dbReference type="RefSeq" id="WP_077409494.1">
    <property type="nucleotide sequence ID" value="NZ_JBHRTS010000001.1"/>
</dbReference>
<keyword evidence="9" id="KW-1185">Reference proteome</keyword>
<comment type="caution">
    <text evidence="8">The sequence shown here is derived from an EMBL/GenBank/DDBJ whole genome shotgun (WGS) entry which is preliminary data.</text>
</comment>
<evidence type="ECO:0000256" key="3">
    <source>
        <dbReference type="ARBA" id="ARBA00022777"/>
    </source>
</evidence>
<evidence type="ECO:0000256" key="1">
    <source>
        <dbReference type="ARBA" id="ARBA00022679"/>
    </source>
</evidence>
<dbReference type="SUPFAM" id="SSF56112">
    <property type="entry name" value="Protein kinase-like (PK-like)"/>
    <property type="match status" value="1"/>
</dbReference>
<dbReference type="Pfam" id="PF13374">
    <property type="entry name" value="TPR_10"/>
    <property type="match status" value="1"/>
</dbReference>
<feature type="binding site" evidence="5">
    <location>
        <position position="103"/>
    </location>
    <ligand>
        <name>ATP</name>
        <dbReference type="ChEBI" id="CHEBI:30616"/>
    </ligand>
</feature>
<accession>A0ABV7J817</accession>
<dbReference type="Gene3D" id="3.30.200.20">
    <property type="entry name" value="Phosphorylase Kinase, domain 1"/>
    <property type="match status" value="1"/>
</dbReference>
<gene>
    <name evidence="8" type="ORF">ACFODZ_01080</name>
</gene>
<dbReference type="Pfam" id="PF13424">
    <property type="entry name" value="TPR_12"/>
    <property type="match status" value="1"/>
</dbReference>
<evidence type="ECO:0000256" key="2">
    <source>
        <dbReference type="ARBA" id="ARBA00022741"/>
    </source>
</evidence>
<keyword evidence="6" id="KW-0472">Membrane</keyword>
<dbReference type="EMBL" id="JBHRTS010000001">
    <property type="protein sequence ID" value="MFC3192821.1"/>
    <property type="molecule type" value="Genomic_DNA"/>
</dbReference>
<dbReference type="InterPro" id="IPR017441">
    <property type="entry name" value="Protein_kinase_ATP_BS"/>
</dbReference>
<dbReference type="InterPro" id="IPR011009">
    <property type="entry name" value="Kinase-like_dom_sf"/>
</dbReference>
<evidence type="ECO:0000259" key="7">
    <source>
        <dbReference type="PROSITE" id="PS50011"/>
    </source>
</evidence>
<evidence type="ECO:0000256" key="4">
    <source>
        <dbReference type="ARBA" id="ARBA00022840"/>
    </source>
</evidence>
<dbReference type="SUPFAM" id="SSF48452">
    <property type="entry name" value="TPR-like"/>
    <property type="match status" value="2"/>
</dbReference>
<dbReference type="PANTHER" id="PTHR43289">
    <property type="entry name" value="MITOGEN-ACTIVATED PROTEIN KINASE KINASE KINASE 20-RELATED"/>
    <property type="match status" value="1"/>
</dbReference>
<dbReference type="InterPro" id="IPR000719">
    <property type="entry name" value="Prot_kinase_dom"/>
</dbReference>
<keyword evidence="6" id="KW-1133">Transmembrane helix</keyword>
<organism evidence="8 9">
    <name type="scientific">Marinicella sediminis</name>
    <dbReference type="NCBI Taxonomy" id="1792834"/>
    <lineage>
        <taxon>Bacteria</taxon>
        <taxon>Pseudomonadati</taxon>
        <taxon>Pseudomonadota</taxon>
        <taxon>Gammaproteobacteria</taxon>
        <taxon>Lysobacterales</taxon>
        <taxon>Marinicellaceae</taxon>
        <taxon>Marinicella</taxon>
    </lineage>
</organism>
<dbReference type="PROSITE" id="PS50011">
    <property type="entry name" value="PROTEIN_KINASE_DOM"/>
    <property type="match status" value="1"/>
</dbReference>
<keyword evidence="2 5" id="KW-0547">Nucleotide-binding</keyword>
<protein>
    <submittedName>
        <fullName evidence="8">Protein kinase</fullName>
    </submittedName>
</protein>
<keyword evidence="3 8" id="KW-0418">Kinase</keyword>
<keyword evidence="4 5" id="KW-0067">ATP-binding</keyword>
<evidence type="ECO:0000313" key="9">
    <source>
        <dbReference type="Proteomes" id="UP001595533"/>
    </source>
</evidence>
<sequence length="860" mass="95129">MSQEDILEQLADSLADDLVIDWQLATTLDDQSETVIQNLAVLGQIAQLQGQTRVFSDTKPYGQAVDSAFRWGHLHVLESIGSGVYGEVFRAHDDVLDRQVALKLLKTEVKSVVESMRFIEEAKRMARVRHPHVLAIHGADVHQGRSGFWADLIEGQTVDQLDPEQVMSGQALFLMCDQLSAGLAAIHRAGIIHGDIKPANLIRDDQGNYLIMDFGAGERMDEQGHGVSAWQGTPLLMAPEQMLHQQSGPASDIYALGATLFKLATGRYPVPGETLEAIRQGHLSGGISSLQVQRPDMEQPLASLVDDMLLADPDKRPNTAQIQKRLRELEQLPQRRKNRRAVISIITLLVMGMVFSGWGFFRAEQEKAQALVARSQAEAISGFLQDMLNASSELGRGKDITVADMLDIASPEVDQKFADQPQVAAALHHALANSYNALRETGKSLQHAQSSLTIKRGYLDEAAPELLKTRLEQIQGHQLQGDHEQSLVLIDDYLQAAVPVLGDDNRYVQLARKHQINNLFSLSRFEEANAILEQYFAEIEDPATATHNFGFEILQAKANALTFSGDYAGALEMAHQAIEWLSIYPNKSPMNEAGIRTVKALSLLQLGRADEAEKLFQDVLLITERVYGKDNQEYLETLNNLSTAQKALGWNAEALQTNQQAFALAKQIYGDQINLTVIALGGNLANLQVEQGELQAGEATMRETLAMAIEHLGNQHVETLKLEYNLAELLNNQGLHQQAEAMASQTYAMKAEVLGEAHPYTILSMDNWAISLAGQQRFAQALVKHRMVVEGLASALGAAHPYTWLVMKHEIESLQSAGELTLAKQRLSDMLTHQRQTLPVDDLQLQANEQWLLDLQDLPD</sequence>
<dbReference type="Gene3D" id="1.25.40.10">
    <property type="entry name" value="Tetratricopeptide repeat domain"/>
    <property type="match status" value="3"/>
</dbReference>